<sequence>MNLSFLRKTIPAVDFYDFPLLSLENATSSVRRGQMLTRQFLYLKTQMFRLFENFLMGQLL</sequence>
<organism evidence="1">
    <name type="scientific">Brassica napus</name>
    <name type="common">Rape</name>
    <dbReference type="NCBI Taxonomy" id="3708"/>
    <lineage>
        <taxon>Eukaryota</taxon>
        <taxon>Viridiplantae</taxon>
        <taxon>Streptophyta</taxon>
        <taxon>Embryophyta</taxon>
        <taxon>Tracheophyta</taxon>
        <taxon>Spermatophyta</taxon>
        <taxon>Magnoliopsida</taxon>
        <taxon>eudicotyledons</taxon>
        <taxon>Gunneridae</taxon>
        <taxon>Pentapetalae</taxon>
        <taxon>rosids</taxon>
        <taxon>malvids</taxon>
        <taxon>Brassicales</taxon>
        <taxon>Brassicaceae</taxon>
        <taxon>Brassiceae</taxon>
        <taxon>Brassica</taxon>
    </lineage>
</organism>
<dbReference type="Proteomes" id="UP001295469">
    <property type="component" value="Chromosome C05"/>
</dbReference>
<reference evidence="1" key="1">
    <citation type="submission" date="2021-01" db="EMBL/GenBank/DDBJ databases">
        <authorList>
            <consortium name="Genoscope - CEA"/>
            <person name="William W."/>
        </authorList>
    </citation>
    <scope>NUCLEOTIDE SEQUENCE</scope>
</reference>
<name>A0A816KNQ6_BRANA</name>
<dbReference type="EMBL" id="HG994369">
    <property type="protein sequence ID" value="CAF1929002.1"/>
    <property type="molecule type" value="Genomic_DNA"/>
</dbReference>
<proteinExistence type="predicted"/>
<accession>A0A816KNQ6</accession>
<protein>
    <submittedName>
        <fullName evidence="1">(rape) hypothetical protein</fullName>
    </submittedName>
</protein>
<dbReference type="AlphaFoldDB" id="A0A816KNQ6"/>
<gene>
    <name evidence="1" type="ORF">DARMORV10_C05P30320.1</name>
</gene>
<evidence type="ECO:0000313" key="1">
    <source>
        <dbReference type="EMBL" id="CAF1929002.1"/>
    </source>
</evidence>